<protein>
    <submittedName>
        <fullName evidence="1">Uncharacterized protein</fullName>
    </submittedName>
</protein>
<dbReference type="EMBL" id="ML179110">
    <property type="protein sequence ID" value="THV00043.1"/>
    <property type="molecule type" value="Genomic_DNA"/>
</dbReference>
<organism evidence="1 2">
    <name type="scientific">Dendrothele bispora (strain CBS 962.96)</name>
    <dbReference type="NCBI Taxonomy" id="1314807"/>
    <lineage>
        <taxon>Eukaryota</taxon>
        <taxon>Fungi</taxon>
        <taxon>Dikarya</taxon>
        <taxon>Basidiomycota</taxon>
        <taxon>Agaricomycotina</taxon>
        <taxon>Agaricomycetes</taxon>
        <taxon>Agaricomycetidae</taxon>
        <taxon>Agaricales</taxon>
        <taxon>Agaricales incertae sedis</taxon>
        <taxon>Dendrothele</taxon>
    </lineage>
</organism>
<sequence>MSFMSIPKTNHVHSYRITMPRHPHHLLPGHMDFNASKFRRRARDVLDNYVPASTLLTTLGRTGGVVLGSVAHHVATPYSNSLPTGIDIAVAFDGFEAMFTFLDGQDLEHSIESAINPWLQTTESVHNFRHKRKRRFGPGLPQYLYVRLIRLKSGRDTLYHHLLSSPTTAEMTYLTPSSWVTFYPAMWQARASWFRWNDFVNQYIRDKQISLRKAGFKLIDTNETHTGPCVTCPASTCVLPGNEGIFVFTHSLGRRRSDVHGRIADNTFKDIPVKWKFSVQCFNANCILYQSVSVREPSIFFAPSPRETVECNTDEHCNYKLAYISSLSVKTYYAILLRPNHPPNLVPVFLEPSMAKYVTIDSVSVELWFAKTGGDVWSLTDHRLLRTDVDGDAPGVMHTLYVSPRDSVHFDRYHECCMLLVKHTADSIFSFAKSDLRIIKRYIYEWLDPSLADSDSDAGWSDCYADSAEPH</sequence>
<proteinExistence type="predicted"/>
<dbReference type="OrthoDB" id="2682201at2759"/>
<reference evidence="1 2" key="1">
    <citation type="journal article" date="2019" name="Nat. Ecol. Evol.">
        <title>Megaphylogeny resolves global patterns of mushroom evolution.</title>
        <authorList>
            <person name="Varga T."/>
            <person name="Krizsan K."/>
            <person name="Foldi C."/>
            <person name="Dima B."/>
            <person name="Sanchez-Garcia M."/>
            <person name="Sanchez-Ramirez S."/>
            <person name="Szollosi G.J."/>
            <person name="Szarkandi J.G."/>
            <person name="Papp V."/>
            <person name="Albert L."/>
            <person name="Andreopoulos W."/>
            <person name="Angelini C."/>
            <person name="Antonin V."/>
            <person name="Barry K.W."/>
            <person name="Bougher N.L."/>
            <person name="Buchanan P."/>
            <person name="Buyck B."/>
            <person name="Bense V."/>
            <person name="Catcheside P."/>
            <person name="Chovatia M."/>
            <person name="Cooper J."/>
            <person name="Damon W."/>
            <person name="Desjardin D."/>
            <person name="Finy P."/>
            <person name="Geml J."/>
            <person name="Haridas S."/>
            <person name="Hughes K."/>
            <person name="Justo A."/>
            <person name="Karasinski D."/>
            <person name="Kautmanova I."/>
            <person name="Kiss B."/>
            <person name="Kocsube S."/>
            <person name="Kotiranta H."/>
            <person name="LaButti K.M."/>
            <person name="Lechner B.E."/>
            <person name="Liimatainen K."/>
            <person name="Lipzen A."/>
            <person name="Lukacs Z."/>
            <person name="Mihaltcheva S."/>
            <person name="Morgado L.N."/>
            <person name="Niskanen T."/>
            <person name="Noordeloos M.E."/>
            <person name="Ohm R.A."/>
            <person name="Ortiz-Santana B."/>
            <person name="Ovrebo C."/>
            <person name="Racz N."/>
            <person name="Riley R."/>
            <person name="Savchenko A."/>
            <person name="Shiryaev A."/>
            <person name="Soop K."/>
            <person name="Spirin V."/>
            <person name="Szebenyi C."/>
            <person name="Tomsovsky M."/>
            <person name="Tulloss R.E."/>
            <person name="Uehling J."/>
            <person name="Grigoriev I.V."/>
            <person name="Vagvolgyi C."/>
            <person name="Papp T."/>
            <person name="Martin F.M."/>
            <person name="Miettinen O."/>
            <person name="Hibbett D.S."/>
            <person name="Nagy L.G."/>
        </authorList>
    </citation>
    <scope>NUCLEOTIDE SEQUENCE [LARGE SCALE GENOMIC DNA]</scope>
    <source>
        <strain evidence="1 2">CBS 962.96</strain>
    </source>
</reference>
<evidence type="ECO:0000313" key="2">
    <source>
        <dbReference type="Proteomes" id="UP000297245"/>
    </source>
</evidence>
<name>A0A4S8MC05_DENBC</name>
<keyword evidence="2" id="KW-1185">Reference proteome</keyword>
<dbReference type="AlphaFoldDB" id="A0A4S8MC05"/>
<evidence type="ECO:0000313" key="1">
    <source>
        <dbReference type="EMBL" id="THV00043.1"/>
    </source>
</evidence>
<dbReference type="Proteomes" id="UP000297245">
    <property type="component" value="Unassembled WGS sequence"/>
</dbReference>
<gene>
    <name evidence="1" type="ORF">K435DRAFT_855146</name>
</gene>
<accession>A0A4S8MC05</accession>